<dbReference type="PROSITE" id="PS51330">
    <property type="entry name" value="DHFR_2"/>
    <property type="match status" value="1"/>
</dbReference>
<evidence type="ECO:0000256" key="7">
    <source>
        <dbReference type="ARBA" id="ARBA00025067"/>
    </source>
</evidence>
<comment type="catalytic activity">
    <reaction evidence="8">
        <text>(6S)-5,6,7,8-tetrahydrofolate + NADP(+) = 7,8-dihydrofolate + NADPH + H(+)</text>
        <dbReference type="Rhea" id="RHEA:15009"/>
        <dbReference type="ChEBI" id="CHEBI:15378"/>
        <dbReference type="ChEBI" id="CHEBI:57451"/>
        <dbReference type="ChEBI" id="CHEBI:57453"/>
        <dbReference type="ChEBI" id="CHEBI:57783"/>
        <dbReference type="ChEBI" id="CHEBI:58349"/>
        <dbReference type="EC" id="1.5.1.3"/>
    </reaction>
</comment>
<dbReference type="GO" id="GO:0070401">
    <property type="term" value="F:NADP+ binding"/>
    <property type="evidence" value="ECO:0007669"/>
    <property type="project" value="UniProtKB-ARBA"/>
</dbReference>
<dbReference type="FunFam" id="3.40.430.10:FF:000001">
    <property type="entry name" value="Dihydrofolate reductase"/>
    <property type="match status" value="1"/>
</dbReference>
<dbReference type="Proteomes" id="UP000010093">
    <property type="component" value="Chromosome"/>
</dbReference>
<dbReference type="InterPro" id="IPR024072">
    <property type="entry name" value="DHFR-like_dom_sf"/>
</dbReference>
<dbReference type="PANTHER" id="PTHR48069:SF3">
    <property type="entry name" value="DIHYDROFOLATE REDUCTASE"/>
    <property type="match status" value="1"/>
</dbReference>
<sequence>MLNLSKNSIKMTTIIVAMGKNNEIGFNNQLLWHLPKDLKHFKNLTSGHPIIMGRKTYESIGKPLPNRTNIVVSQKKDWFEEGILIVGTLKEAIKFAKKIDENIFIIGGGSIYEQTIDQADRLEVTLVDTTLKADTFFPKINPKEWLKTDEICHEKDEQNPYNFCFQTYERVQK</sequence>
<name>H8M9W1_RIEAD</name>
<dbReference type="GO" id="GO:0046654">
    <property type="term" value="P:tetrahydrofolate biosynthetic process"/>
    <property type="evidence" value="ECO:0007669"/>
    <property type="project" value="UniProtKB-UniPathway"/>
</dbReference>
<dbReference type="HOGENOM" id="CLU_043966_5_1_10"/>
<feature type="domain" description="DHFR" evidence="9">
    <location>
        <begin position="11"/>
        <end position="170"/>
    </location>
</feature>
<proteinExistence type="inferred from homology"/>
<dbReference type="GO" id="GO:0005829">
    <property type="term" value="C:cytosol"/>
    <property type="evidence" value="ECO:0007669"/>
    <property type="project" value="TreeGrafter"/>
</dbReference>
<dbReference type="PANTHER" id="PTHR48069">
    <property type="entry name" value="DIHYDROFOLATE REDUCTASE"/>
    <property type="match status" value="1"/>
</dbReference>
<dbReference type="InterPro" id="IPR012259">
    <property type="entry name" value="DHFR"/>
</dbReference>
<dbReference type="EMBL" id="CP003388">
    <property type="protein sequence ID" value="AFD55903.1"/>
    <property type="molecule type" value="Genomic_DNA"/>
</dbReference>
<evidence type="ECO:0000256" key="4">
    <source>
        <dbReference type="ARBA" id="ARBA00022563"/>
    </source>
</evidence>
<dbReference type="GO" id="GO:0006730">
    <property type="term" value="P:one-carbon metabolic process"/>
    <property type="evidence" value="ECO:0007669"/>
    <property type="project" value="UniProtKB-KW"/>
</dbReference>
<comment type="pathway">
    <text evidence="1 8">Cofactor biosynthesis; tetrahydrofolate biosynthesis; 5,6,7,8-tetrahydrofolate from 7,8-dihydrofolate: step 1/1.</text>
</comment>
<keyword evidence="6 8" id="KW-0560">Oxidoreductase</keyword>
<dbReference type="GO" id="GO:0046655">
    <property type="term" value="P:folic acid metabolic process"/>
    <property type="evidence" value="ECO:0007669"/>
    <property type="project" value="TreeGrafter"/>
</dbReference>
<dbReference type="PIRSF" id="PIRSF000194">
    <property type="entry name" value="DHFR"/>
    <property type="match status" value="1"/>
</dbReference>
<dbReference type="GO" id="GO:0004146">
    <property type="term" value="F:dihydrofolate reductase activity"/>
    <property type="evidence" value="ECO:0007669"/>
    <property type="project" value="UniProtKB-EC"/>
</dbReference>
<evidence type="ECO:0000259" key="9">
    <source>
        <dbReference type="PROSITE" id="PS51330"/>
    </source>
</evidence>
<evidence type="ECO:0000313" key="11">
    <source>
        <dbReference type="Proteomes" id="UP000010093"/>
    </source>
</evidence>
<evidence type="ECO:0000256" key="8">
    <source>
        <dbReference type="PIRNR" id="PIRNR000194"/>
    </source>
</evidence>
<dbReference type="UniPathway" id="UPA00077">
    <property type="reaction ID" value="UER00158"/>
</dbReference>
<dbReference type="AlphaFoldDB" id="H8M9W1"/>
<dbReference type="EC" id="1.5.1.3" evidence="3 8"/>
<evidence type="ECO:0000256" key="6">
    <source>
        <dbReference type="ARBA" id="ARBA00023002"/>
    </source>
</evidence>
<dbReference type="GO" id="GO:0046452">
    <property type="term" value="P:dihydrofolate metabolic process"/>
    <property type="evidence" value="ECO:0007669"/>
    <property type="project" value="TreeGrafter"/>
</dbReference>
<dbReference type="SUPFAM" id="SSF53597">
    <property type="entry name" value="Dihydrofolate reductase-like"/>
    <property type="match status" value="1"/>
</dbReference>
<keyword evidence="5 8" id="KW-0521">NADP</keyword>
<keyword evidence="4 8" id="KW-0554">One-carbon metabolism</keyword>
<comment type="similarity">
    <text evidence="2 8">Belongs to the dihydrofolate reductase family.</text>
</comment>
<evidence type="ECO:0000256" key="3">
    <source>
        <dbReference type="ARBA" id="ARBA00012856"/>
    </source>
</evidence>
<reference evidence="10 11" key="1">
    <citation type="journal article" date="2012" name="J. Bacteriol.">
        <title>Complete genome sequence of Riemerella anatipestifer reference strain.</title>
        <authorList>
            <person name="Wang X."/>
            <person name="Zhu D."/>
            <person name="Wang M."/>
            <person name="Cheng A."/>
            <person name="Jia R."/>
            <person name="Zhou Y."/>
            <person name="Chen Z."/>
            <person name="Luo Q."/>
            <person name="Liu F."/>
            <person name="Wang Y."/>
            <person name="Chen X.Y."/>
        </authorList>
    </citation>
    <scope>NUCLEOTIDE SEQUENCE [LARGE SCALE GENOMIC DNA]</scope>
    <source>
        <strain evidence="11">DSM 15868</strain>
    </source>
</reference>
<dbReference type="InterPro" id="IPR001796">
    <property type="entry name" value="DHFR_dom"/>
</dbReference>
<dbReference type="Gene3D" id="3.40.430.10">
    <property type="entry name" value="Dihydrofolate Reductase, subunit A"/>
    <property type="match status" value="1"/>
</dbReference>
<dbReference type="Pfam" id="PF00186">
    <property type="entry name" value="DHFR_1"/>
    <property type="match status" value="1"/>
</dbReference>
<evidence type="ECO:0000256" key="5">
    <source>
        <dbReference type="ARBA" id="ARBA00022857"/>
    </source>
</evidence>
<evidence type="ECO:0000256" key="2">
    <source>
        <dbReference type="ARBA" id="ARBA00009539"/>
    </source>
</evidence>
<accession>H8M9W1</accession>
<organism evidence="10 11">
    <name type="scientific">Riemerella anatipestifer (strain ATCC 11845 / DSM 15868 / JCM 9532 / NCTC 11014)</name>
    <dbReference type="NCBI Taxonomy" id="693978"/>
    <lineage>
        <taxon>Bacteria</taxon>
        <taxon>Pseudomonadati</taxon>
        <taxon>Bacteroidota</taxon>
        <taxon>Flavobacteriia</taxon>
        <taxon>Flavobacteriales</taxon>
        <taxon>Weeksellaceae</taxon>
        <taxon>Riemerella</taxon>
    </lineage>
</organism>
<evidence type="ECO:0000256" key="1">
    <source>
        <dbReference type="ARBA" id="ARBA00004903"/>
    </source>
</evidence>
<protein>
    <recommendedName>
        <fullName evidence="3 8">Dihydrofolate reductase</fullName>
        <ecNumber evidence="3 8">1.5.1.3</ecNumber>
    </recommendedName>
</protein>
<dbReference type="CDD" id="cd00209">
    <property type="entry name" value="DHFR"/>
    <property type="match status" value="1"/>
</dbReference>
<comment type="function">
    <text evidence="7 8">Key enzyme in folate metabolism. Catalyzes an essential reaction for de novo glycine and purine synthesis, and for DNA precursor synthesis.</text>
</comment>
<evidence type="ECO:0000313" key="10">
    <source>
        <dbReference type="EMBL" id="AFD55903.1"/>
    </source>
</evidence>
<dbReference type="PRINTS" id="PR00070">
    <property type="entry name" value="DHFR"/>
</dbReference>
<dbReference type="PATRIC" id="fig|693978.17.peg.973"/>
<dbReference type="KEGG" id="rai:RA0C_0970"/>
<gene>
    <name evidence="10" type="ORF">RA0C_0970</name>
</gene>